<dbReference type="InterPro" id="IPR050248">
    <property type="entry name" value="Polysacc_deacetylase_ArnD"/>
</dbReference>
<evidence type="ECO:0000259" key="2">
    <source>
        <dbReference type="PROSITE" id="PS51677"/>
    </source>
</evidence>
<evidence type="ECO:0000256" key="1">
    <source>
        <dbReference type="SAM" id="MobiDB-lite"/>
    </source>
</evidence>
<dbReference type="PANTHER" id="PTHR10587">
    <property type="entry name" value="GLYCOSYL TRANSFERASE-RELATED"/>
    <property type="match status" value="1"/>
</dbReference>
<organism evidence="3 4">
    <name type="scientific">Actinomadura barringtoniae</name>
    <dbReference type="NCBI Taxonomy" id="1427535"/>
    <lineage>
        <taxon>Bacteria</taxon>
        <taxon>Bacillati</taxon>
        <taxon>Actinomycetota</taxon>
        <taxon>Actinomycetes</taxon>
        <taxon>Streptosporangiales</taxon>
        <taxon>Thermomonosporaceae</taxon>
        <taxon>Actinomadura</taxon>
    </lineage>
</organism>
<dbReference type="SUPFAM" id="SSF88713">
    <property type="entry name" value="Glycoside hydrolase/deacetylase"/>
    <property type="match status" value="1"/>
</dbReference>
<dbReference type="InterPro" id="IPR011330">
    <property type="entry name" value="Glyco_hydro/deAcase_b/a-brl"/>
</dbReference>
<dbReference type="PROSITE" id="PS51257">
    <property type="entry name" value="PROKAR_LIPOPROTEIN"/>
    <property type="match status" value="1"/>
</dbReference>
<evidence type="ECO:0000313" key="4">
    <source>
        <dbReference type="Proteomes" id="UP000669179"/>
    </source>
</evidence>
<reference evidence="3" key="1">
    <citation type="submission" date="2021-03" db="EMBL/GenBank/DDBJ databases">
        <authorList>
            <person name="Kanchanasin P."/>
            <person name="Saeng-In P."/>
            <person name="Phongsopitanun W."/>
            <person name="Yuki M."/>
            <person name="Kudo T."/>
            <person name="Ohkuma M."/>
            <person name="Tanasupawat S."/>
        </authorList>
    </citation>
    <scope>NUCLEOTIDE SEQUENCE</scope>
    <source>
        <strain evidence="3">GKU 128</strain>
    </source>
</reference>
<feature type="domain" description="NodB homology" evidence="2">
    <location>
        <begin position="72"/>
        <end position="251"/>
    </location>
</feature>
<dbReference type="GO" id="GO:0005975">
    <property type="term" value="P:carbohydrate metabolic process"/>
    <property type="evidence" value="ECO:0007669"/>
    <property type="project" value="InterPro"/>
</dbReference>
<dbReference type="CDD" id="cd10917">
    <property type="entry name" value="CE4_NodB_like_6s_7s"/>
    <property type="match status" value="1"/>
</dbReference>
<comment type="caution">
    <text evidence="3">The sequence shown here is derived from an EMBL/GenBank/DDBJ whole genome shotgun (WGS) entry which is preliminary data.</text>
</comment>
<keyword evidence="4" id="KW-1185">Reference proteome</keyword>
<gene>
    <name evidence="3" type="ORF">J4573_39335</name>
</gene>
<dbReference type="Pfam" id="PF01522">
    <property type="entry name" value="Polysacc_deac_1"/>
    <property type="match status" value="1"/>
</dbReference>
<accession>A0A939TB58</accession>
<dbReference type="PROSITE" id="PS51677">
    <property type="entry name" value="NODB"/>
    <property type="match status" value="1"/>
</dbReference>
<dbReference type="InterPro" id="IPR002509">
    <property type="entry name" value="NODB_dom"/>
</dbReference>
<dbReference type="Proteomes" id="UP000669179">
    <property type="component" value="Unassembled WGS sequence"/>
</dbReference>
<protein>
    <submittedName>
        <fullName evidence="3">Polysaccharide deacetylase family protein</fullName>
    </submittedName>
</protein>
<dbReference type="Gene3D" id="3.20.20.370">
    <property type="entry name" value="Glycoside hydrolase/deacetylase"/>
    <property type="match status" value="1"/>
</dbReference>
<feature type="compositionally biased region" description="Low complexity" evidence="1">
    <location>
        <begin position="36"/>
        <end position="50"/>
    </location>
</feature>
<dbReference type="AlphaFoldDB" id="A0A939TB58"/>
<name>A0A939TB58_9ACTN</name>
<feature type="region of interest" description="Disordered" evidence="1">
    <location>
        <begin position="24"/>
        <end position="70"/>
    </location>
</feature>
<sequence>MTIARRQMLEAGLVTLAGLTAACSSPHTDTKQAERTGPTSPSVPATSPSTDGPASTRKGRGGEVVHGPRSRREVALTFHGAGEVALAERLLTAIEQAKATVTVMAVGTWLDSSPHMASRVLHGGHELGNHTQHHLDIKAMSAAQAQAEISECARRLKSLTGTIGAWFRPSQTRHAPLNLQREAARIGYQACLSYDVDSLDFTDPGPRAVARNVLTKVQPGSIVSLHFGHAGTIQAMPVILDGLKARGLTPVTVSRLLRS</sequence>
<dbReference type="EMBL" id="JAGEOJ010000019">
    <property type="protein sequence ID" value="MBO2453202.1"/>
    <property type="molecule type" value="Genomic_DNA"/>
</dbReference>
<dbReference type="GO" id="GO:0016810">
    <property type="term" value="F:hydrolase activity, acting on carbon-nitrogen (but not peptide) bonds"/>
    <property type="evidence" value="ECO:0007669"/>
    <property type="project" value="InterPro"/>
</dbReference>
<evidence type="ECO:0000313" key="3">
    <source>
        <dbReference type="EMBL" id="MBO2453202.1"/>
    </source>
</evidence>
<proteinExistence type="predicted"/>